<keyword evidence="1" id="KW-0472">Membrane</keyword>
<evidence type="ECO:0000256" key="1">
    <source>
        <dbReference type="SAM" id="Phobius"/>
    </source>
</evidence>
<dbReference type="RefSeq" id="WP_143166968.1">
    <property type="nucleotide sequence ID" value="NZ_FQUQ01000007.1"/>
</dbReference>
<proteinExistence type="predicted"/>
<name>A0A1M5M8M9_9SPHI</name>
<gene>
    <name evidence="2" type="ORF">SAMN04488522_107104</name>
</gene>
<keyword evidence="3" id="KW-1185">Reference proteome</keyword>
<dbReference type="AlphaFoldDB" id="A0A1M5M8M9"/>
<dbReference type="Proteomes" id="UP000184287">
    <property type="component" value="Unassembled WGS sequence"/>
</dbReference>
<evidence type="ECO:0000313" key="2">
    <source>
        <dbReference type="EMBL" id="SHG73637.1"/>
    </source>
</evidence>
<keyword evidence="1" id="KW-0812">Transmembrane</keyword>
<keyword evidence="1" id="KW-1133">Transmembrane helix</keyword>
<accession>A0A1M5M8M9</accession>
<feature type="transmembrane region" description="Helical" evidence="1">
    <location>
        <begin position="19"/>
        <end position="39"/>
    </location>
</feature>
<reference evidence="3" key="1">
    <citation type="submission" date="2016-11" db="EMBL/GenBank/DDBJ databases">
        <authorList>
            <person name="Varghese N."/>
            <person name="Submissions S."/>
        </authorList>
    </citation>
    <scope>NUCLEOTIDE SEQUENCE [LARGE SCALE GENOMIC DNA]</scope>
    <source>
        <strain evidence="3">DSM 16990</strain>
    </source>
</reference>
<feature type="transmembrane region" description="Helical" evidence="1">
    <location>
        <begin position="51"/>
        <end position="69"/>
    </location>
</feature>
<sequence length="202" mass="23426">MNPEVEIPSVMPPVHRKVLLTYCLITLLLLTDIWLILYQKMSFAGYWSDRILFWLWTAGSIVVLCLFWKKIWTKIYLGVLITSTAFLVLSGTFILMVITGAGKTDDLSVKNNRYRVQLVNSMVTRPFLQIIKNKGLLEEVIINDNADLIRNPNLKIGYETIKEVRIIKETPDSLILKFTTPWRDVVKSYPLNPDRESIRRKP</sequence>
<dbReference type="EMBL" id="FQUQ01000007">
    <property type="protein sequence ID" value="SHG73637.1"/>
    <property type="molecule type" value="Genomic_DNA"/>
</dbReference>
<dbReference type="OrthoDB" id="1163261at2"/>
<protein>
    <submittedName>
        <fullName evidence="2">Uncharacterized protein</fullName>
    </submittedName>
</protein>
<feature type="transmembrane region" description="Helical" evidence="1">
    <location>
        <begin position="75"/>
        <end position="98"/>
    </location>
</feature>
<organism evidence="2 3">
    <name type="scientific">Pedobacter caeni</name>
    <dbReference type="NCBI Taxonomy" id="288992"/>
    <lineage>
        <taxon>Bacteria</taxon>
        <taxon>Pseudomonadati</taxon>
        <taxon>Bacteroidota</taxon>
        <taxon>Sphingobacteriia</taxon>
        <taxon>Sphingobacteriales</taxon>
        <taxon>Sphingobacteriaceae</taxon>
        <taxon>Pedobacter</taxon>
    </lineage>
</organism>
<evidence type="ECO:0000313" key="3">
    <source>
        <dbReference type="Proteomes" id="UP000184287"/>
    </source>
</evidence>